<dbReference type="Pfam" id="PF00107">
    <property type="entry name" value="ADH_zinc_N"/>
    <property type="match status" value="1"/>
</dbReference>
<feature type="domain" description="Enoyl reductase (ER)" evidence="7">
    <location>
        <begin position="16"/>
        <end position="353"/>
    </location>
</feature>
<dbReference type="PANTHER" id="PTHR42940:SF8">
    <property type="entry name" value="VACUOLAR PROTEIN SORTING-ASSOCIATED PROTEIN 11"/>
    <property type="match status" value="1"/>
</dbReference>
<comment type="cofactor">
    <cofactor evidence="1 6">
        <name>Zn(2+)</name>
        <dbReference type="ChEBI" id="CHEBI:29105"/>
    </cofactor>
</comment>
<dbReference type="SUPFAM" id="SSF51735">
    <property type="entry name" value="NAD(P)-binding Rossmann-fold domains"/>
    <property type="match status" value="1"/>
</dbReference>
<evidence type="ECO:0000313" key="8">
    <source>
        <dbReference type="EMBL" id="KAK4496132.1"/>
    </source>
</evidence>
<dbReference type="SMART" id="SM00829">
    <property type="entry name" value="PKS_ER"/>
    <property type="match status" value="1"/>
</dbReference>
<sequence>MSEPTDLMEAWTMRVGHEQRLNRTRRAIPKPEKDHLLVRVQAVGVCHSDCYIRDMKENIGDWAAEFVFGHEGAGEVVELGPGIDQAKFKVGDRVAIHIIPGCKECATCKLGHNRLCKMKGNGGYGLGRDGVFAEYASVQAYGCVKVPDNVSIEAAAIASDAVLTAYHAVKYTADVKPDQTIAIFGLGGLGLNGLQIAQHLGVKRILVVDKKREAVNLAVKLGVAPEDAFCTSDTDAKPIHQVVAEKGILVDTALDFVGHEQTIPSAQMVVRDLGLIVVVGLISQQAPLLPVLMTMKSLTIKGSYNGEVDALKDCLELLSQGVIRPEIEKTSIENLPQVMEDLDNGKYQGRMVLTPDWKHIG</sequence>
<dbReference type="InterPro" id="IPR036291">
    <property type="entry name" value="NAD(P)-bd_dom_sf"/>
</dbReference>
<comment type="caution">
    <text evidence="8">The sequence shown here is derived from an EMBL/GenBank/DDBJ whole genome shotgun (WGS) entry which is preliminary data.</text>
</comment>
<keyword evidence="3 6" id="KW-0479">Metal-binding</keyword>
<dbReference type="CDD" id="cd08254">
    <property type="entry name" value="hydroxyacyl_CoA_DH"/>
    <property type="match status" value="1"/>
</dbReference>
<dbReference type="PROSITE" id="PS00059">
    <property type="entry name" value="ADH_ZINC"/>
    <property type="match status" value="1"/>
</dbReference>
<dbReference type="Proteomes" id="UP001305779">
    <property type="component" value="Unassembled WGS sequence"/>
</dbReference>
<dbReference type="InterPro" id="IPR013149">
    <property type="entry name" value="ADH-like_C"/>
</dbReference>
<reference evidence="8 9" key="1">
    <citation type="journal article" date="2023" name="G3 (Bethesda)">
        <title>A chromosome-level genome assembly of Zasmidium syzygii isolated from banana leaves.</title>
        <authorList>
            <person name="van Westerhoven A.C."/>
            <person name="Mehrabi R."/>
            <person name="Talebi R."/>
            <person name="Steentjes M.B.F."/>
            <person name="Corcolon B."/>
            <person name="Chong P.A."/>
            <person name="Kema G.H.J."/>
            <person name="Seidl M.F."/>
        </authorList>
    </citation>
    <scope>NUCLEOTIDE SEQUENCE [LARGE SCALE GENOMIC DNA]</scope>
    <source>
        <strain evidence="8 9">P124</strain>
    </source>
</reference>
<name>A0ABR0E401_ZASCE</name>
<dbReference type="InterPro" id="IPR020843">
    <property type="entry name" value="ER"/>
</dbReference>
<dbReference type="Gene3D" id="3.40.50.720">
    <property type="entry name" value="NAD(P)-binding Rossmann-like Domain"/>
    <property type="match status" value="1"/>
</dbReference>
<proteinExistence type="inferred from homology"/>
<protein>
    <recommendedName>
        <fullName evidence="7">Enoyl reductase (ER) domain-containing protein</fullName>
    </recommendedName>
</protein>
<evidence type="ECO:0000256" key="2">
    <source>
        <dbReference type="ARBA" id="ARBA00008072"/>
    </source>
</evidence>
<dbReference type="SUPFAM" id="SSF50129">
    <property type="entry name" value="GroES-like"/>
    <property type="match status" value="1"/>
</dbReference>
<evidence type="ECO:0000256" key="3">
    <source>
        <dbReference type="ARBA" id="ARBA00022723"/>
    </source>
</evidence>
<evidence type="ECO:0000256" key="6">
    <source>
        <dbReference type="RuleBase" id="RU361277"/>
    </source>
</evidence>
<keyword evidence="4 6" id="KW-0862">Zinc</keyword>
<gene>
    <name evidence="8" type="ORF">PRZ48_012111</name>
</gene>
<evidence type="ECO:0000256" key="1">
    <source>
        <dbReference type="ARBA" id="ARBA00001947"/>
    </source>
</evidence>
<keyword evidence="9" id="KW-1185">Reference proteome</keyword>
<organism evidence="8 9">
    <name type="scientific">Zasmidium cellare</name>
    <name type="common">Wine cellar mold</name>
    <name type="synonym">Racodium cellare</name>
    <dbReference type="NCBI Taxonomy" id="395010"/>
    <lineage>
        <taxon>Eukaryota</taxon>
        <taxon>Fungi</taxon>
        <taxon>Dikarya</taxon>
        <taxon>Ascomycota</taxon>
        <taxon>Pezizomycotina</taxon>
        <taxon>Dothideomycetes</taxon>
        <taxon>Dothideomycetidae</taxon>
        <taxon>Mycosphaerellales</taxon>
        <taxon>Mycosphaerellaceae</taxon>
        <taxon>Zasmidium</taxon>
    </lineage>
</organism>
<evidence type="ECO:0000256" key="5">
    <source>
        <dbReference type="ARBA" id="ARBA00023002"/>
    </source>
</evidence>
<evidence type="ECO:0000313" key="9">
    <source>
        <dbReference type="Proteomes" id="UP001305779"/>
    </source>
</evidence>
<dbReference type="InterPro" id="IPR011032">
    <property type="entry name" value="GroES-like_sf"/>
</dbReference>
<dbReference type="EMBL" id="JAXOVC010000010">
    <property type="protein sequence ID" value="KAK4496132.1"/>
    <property type="molecule type" value="Genomic_DNA"/>
</dbReference>
<dbReference type="InterPro" id="IPR013154">
    <property type="entry name" value="ADH-like_N"/>
</dbReference>
<comment type="similarity">
    <text evidence="2 6">Belongs to the zinc-containing alcohol dehydrogenase family.</text>
</comment>
<evidence type="ECO:0000256" key="4">
    <source>
        <dbReference type="ARBA" id="ARBA00022833"/>
    </source>
</evidence>
<accession>A0ABR0E401</accession>
<dbReference type="InterPro" id="IPR002328">
    <property type="entry name" value="ADH_Zn_CS"/>
</dbReference>
<keyword evidence="5" id="KW-0560">Oxidoreductase</keyword>
<dbReference type="PANTHER" id="PTHR42940">
    <property type="entry name" value="ALCOHOL DEHYDROGENASE 1-RELATED"/>
    <property type="match status" value="1"/>
</dbReference>
<evidence type="ECO:0000259" key="7">
    <source>
        <dbReference type="SMART" id="SM00829"/>
    </source>
</evidence>
<dbReference type="Gene3D" id="3.90.180.10">
    <property type="entry name" value="Medium-chain alcohol dehydrogenases, catalytic domain"/>
    <property type="match status" value="1"/>
</dbReference>
<dbReference type="Pfam" id="PF08240">
    <property type="entry name" value="ADH_N"/>
    <property type="match status" value="1"/>
</dbReference>